<accession>A0A2V1DW58</accession>
<keyword evidence="1" id="KW-0732">Signal</keyword>
<sequence>MGAFLFPLWLLLASNALTITIPSTPTWPSGRCTDKSLTIPSWIITNYKVAAGTATFRAVNRASTSDGGFIECYPGTKECRSSASADQMMVTWTDGANGNAVIAFSQSWVCEDEGEKVNFTATGNTTITSCAGSDCTSPITYLVPGSLALPVPLTPLQPSPPSGYSAPTCANVGKDQWTVSSVEYKNYTKSQCKKWLYVESFCQDPEPTIFSGQYLNLVVDNNAISHSVLCDFSARGHRGNLPSPLRCTGGSFNEITLDVTLSGTAPNFSLKVEELWYCLENPLTNVNPSVIVASGNVSISMACESHAGITGTPDDIVTLCTDRASSHAVDGVQVEKKSLDPYSLVTAYPVHGGCTFDSIINPTFYYRQMLFQTNPLPANDPNSVTLARLYARQSGPGFNNYFFYDNIPVSGSGINTVYSCTVYNDGKPADQHWNCTYSLNPYTYAFTQDKVWECKDKDPKQPIYFDGSGTFDWGKDPNPQCITAEDKLYCDWKGEQANLEPGLPYAIPKVTASLVNVLPPGKPSRVLSDTVRVNGKWQKASEVRM</sequence>
<feature type="signal peptide" evidence="1">
    <location>
        <begin position="1"/>
        <end position="16"/>
    </location>
</feature>
<proteinExistence type="predicted"/>
<dbReference type="OrthoDB" id="3727384at2759"/>
<evidence type="ECO:0000256" key="1">
    <source>
        <dbReference type="SAM" id="SignalP"/>
    </source>
</evidence>
<protein>
    <recommendedName>
        <fullName evidence="4">Ig-like domain-containing protein</fullName>
    </recommendedName>
</protein>
<dbReference type="AlphaFoldDB" id="A0A2V1DW58"/>
<reference evidence="2 3" key="1">
    <citation type="journal article" date="2018" name="Sci. Rep.">
        <title>Comparative genomics provides insights into the lifestyle and reveals functional heterogeneity of dark septate endophytic fungi.</title>
        <authorList>
            <person name="Knapp D.G."/>
            <person name="Nemeth J.B."/>
            <person name="Barry K."/>
            <person name="Hainaut M."/>
            <person name="Henrissat B."/>
            <person name="Johnson J."/>
            <person name="Kuo A."/>
            <person name="Lim J.H.P."/>
            <person name="Lipzen A."/>
            <person name="Nolan M."/>
            <person name="Ohm R.A."/>
            <person name="Tamas L."/>
            <person name="Grigoriev I.V."/>
            <person name="Spatafora J.W."/>
            <person name="Nagy L.G."/>
            <person name="Kovacs G.M."/>
        </authorList>
    </citation>
    <scope>NUCLEOTIDE SEQUENCE [LARGE SCALE GENOMIC DNA]</scope>
    <source>
        <strain evidence="2 3">DSE2036</strain>
    </source>
</reference>
<evidence type="ECO:0008006" key="4">
    <source>
        <dbReference type="Google" id="ProtNLM"/>
    </source>
</evidence>
<dbReference type="Proteomes" id="UP000244855">
    <property type="component" value="Unassembled WGS sequence"/>
</dbReference>
<feature type="chain" id="PRO_5016157915" description="Ig-like domain-containing protein" evidence="1">
    <location>
        <begin position="17"/>
        <end position="545"/>
    </location>
</feature>
<organism evidence="2 3">
    <name type="scientific">Periconia macrospinosa</name>
    <dbReference type="NCBI Taxonomy" id="97972"/>
    <lineage>
        <taxon>Eukaryota</taxon>
        <taxon>Fungi</taxon>
        <taxon>Dikarya</taxon>
        <taxon>Ascomycota</taxon>
        <taxon>Pezizomycotina</taxon>
        <taxon>Dothideomycetes</taxon>
        <taxon>Pleosporomycetidae</taxon>
        <taxon>Pleosporales</taxon>
        <taxon>Massarineae</taxon>
        <taxon>Periconiaceae</taxon>
        <taxon>Periconia</taxon>
    </lineage>
</organism>
<keyword evidence="3" id="KW-1185">Reference proteome</keyword>
<evidence type="ECO:0000313" key="2">
    <source>
        <dbReference type="EMBL" id="PVI02588.1"/>
    </source>
</evidence>
<evidence type="ECO:0000313" key="3">
    <source>
        <dbReference type="Proteomes" id="UP000244855"/>
    </source>
</evidence>
<name>A0A2V1DW58_9PLEO</name>
<gene>
    <name evidence="2" type="ORF">DM02DRAFT_701397</name>
</gene>
<dbReference type="EMBL" id="KZ805341">
    <property type="protein sequence ID" value="PVI02588.1"/>
    <property type="molecule type" value="Genomic_DNA"/>
</dbReference>